<dbReference type="Gene3D" id="3.30.710.10">
    <property type="entry name" value="Potassium Channel Kv1.1, Chain A"/>
    <property type="match status" value="1"/>
</dbReference>
<gene>
    <name evidence="3" type="ORF">IWZ03DRAFT_415488</name>
</gene>
<evidence type="ECO:0000313" key="3">
    <source>
        <dbReference type="EMBL" id="KAK7515469.1"/>
    </source>
</evidence>
<dbReference type="InterPro" id="IPR011333">
    <property type="entry name" value="SKP1/BTB/POZ_sf"/>
</dbReference>
<dbReference type="CDD" id="cd18186">
    <property type="entry name" value="BTB_POZ_ZBTB_KLHL-like"/>
    <property type="match status" value="1"/>
</dbReference>
<feature type="region of interest" description="Disordered" evidence="1">
    <location>
        <begin position="186"/>
        <end position="211"/>
    </location>
</feature>
<dbReference type="InterPro" id="IPR000210">
    <property type="entry name" value="BTB/POZ_dom"/>
</dbReference>
<evidence type="ECO:0000313" key="4">
    <source>
        <dbReference type="Proteomes" id="UP001363622"/>
    </source>
</evidence>
<reference evidence="3 4" key="1">
    <citation type="submission" date="2024-04" db="EMBL/GenBank/DDBJ databases">
        <title>Phyllosticta paracitricarpa is synonymous to the EU quarantine fungus P. citricarpa based on phylogenomic analyses.</title>
        <authorList>
            <consortium name="Lawrence Berkeley National Laboratory"/>
            <person name="Van Ingen-Buijs V.A."/>
            <person name="Van Westerhoven A.C."/>
            <person name="Haridas S."/>
            <person name="Skiadas P."/>
            <person name="Martin F."/>
            <person name="Groenewald J.Z."/>
            <person name="Crous P.W."/>
            <person name="Seidl M.F."/>
        </authorList>
    </citation>
    <scope>NUCLEOTIDE SEQUENCE [LARGE SCALE GENOMIC DNA]</scope>
    <source>
        <strain evidence="3 4">CBS 123371</strain>
    </source>
</reference>
<evidence type="ECO:0000259" key="2">
    <source>
        <dbReference type="PROSITE" id="PS50097"/>
    </source>
</evidence>
<evidence type="ECO:0000256" key="1">
    <source>
        <dbReference type="SAM" id="MobiDB-lite"/>
    </source>
</evidence>
<dbReference type="PROSITE" id="PS50097">
    <property type="entry name" value="BTB"/>
    <property type="match status" value="1"/>
</dbReference>
<feature type="domain" description="BTB" evidence="2">
    <location>
        <begin position="25"/>
        <end position="94"/>
    </location>
</feature>
<protein>
    <recommendedName>
        <fullName evidence="2">BTB domain-containing protein</fullName>
    </recommendedName>
</protein>
<dbReference type="SUPFAM" id="SSF54695">
    <property type="entry name" value="POZ domain"/>
    <property type="match status" value="1"/>
</dbReference>
<name>A0ABR1KNE9_9PEZI</name>
<organism evidence="3 4">
    <name type="scientific">Phyllosticta citriasiana</name>
    <dbReference type="NCBI Taxonomy" id="595635"/>
    <lineage>
        <taxon>Eukaryota</taxon>
        <taxon>Fungi</taxon>
        <taxon>Dikarya</taxon>
        <taxon>Ascomycota</taxon>
        <taxon>Pezizomycotina</taxon>
        <taxon>Dothideomycetes</taxon>
        <taxon>Dothideomycetes incertae sedis</taxon>
        <taxon>Botryosphaeriales</taxon>
        <taxon>Phyllostictaceae</taxon>
        <taxon>Phyllosticta</taxon>
    </lineage>
</organism>
<accession>A0ABR1KNE9</accession>
<dbReference type="Pfam" id="PF00651">
    <property type="entry name" value="BTB"/>
    <property type="match status" value="1"/>
</dbReference>
<dbReference type="EMBL" id="JBBPHU010000007">
    <property type="protein sequence ID" value="KAK7515469.1"/>
    <property type="molecule type" value="Genomic_DNA"/>
</dbReference>
<sequence length="211" mass="24288">MDIASTQDPPHMPDSPFLYMNDHFADVELVSGDHSYGKVHKIVLYNRSSSFREILDRDLHAQRLKVPMVWFRFTTSVVEQFLEAIYTKLFSRNDLDDQGFPAAFDTLIDSIYGLRLSLFSSLTLESDKYGIRDFFKKSHLRGATRYLGRQKNEALKEKVPEFEDNASLEFYRSLAPALGTIAWREDNSKVESNEGDGGDKDEGDIKRPRLH</sequence>
<dbReference type="Proteomes" id="UP001363622">
    <property type="component" value="Unassembled WGS sequence"/>
</dbReference>
<comment type="caution">
    <text evidence="3">The sequence shown here is derived from an EMBL/GenBank/DDBJ whole genome shotgun (WGS) entry which is preliminary data.</text>
</comment>
<keyword evidence="4" id="KW-1185">Reference proteome</keyword>
<proteinExistence type="predicted"/>